<accession>W1NJT5</accession>
<dbReference type="HOGENOM" id="CLU_2174363_0_0_1"/>
<protein>
    <submittedName>
        <fullName evidence="1">Uncharacterized protein</fullName>
    </submittedName>
</protein>
<evidence type="ECO:0000313" key="1">
    <source>
        <dbReference type="EMBL" id="ERM95696.1"/>
    </source>
</evidence>
<dbReference type="AlphaFoldDB" id="W1NJT5"/>
<dbReference type="Proteomes" id="UP000017836">
    <property type="component" value="Unassembled WGS sequence"/>
</dbReference>
<reference evidence="2" key="1">
    <citation type="journal article" date="2013" name="Science">
        <title>The Amborella genome and the evolution of flowering plants.</title>
        <authorList>
            <consortium name="Amborella Genome Project"/>
        </authorList>
    </citation>
    <scope>NUCLEOTIDE SEQUENCE [LARGE SCALE GENOMIC DNA]</scope>
</reference>
<gene>
    <name evidence="1" type="ORF">AMTR_s00023p00223580</name>
</gene>
<sequence length="110" mass="11379">MGRAAVVVAGIVGPWAAEGTVYGEDEGGDLRHAQRALAEIQAQAQHVAYFAMSQRATAAGQGFGHGVGQGQGHGVGQVQGHGVIFWRGVRGQYVGAGGEGVERGRIKGRW</sequence>
<proteinExistence type="predicted"/>
<dbReference type="EMBL" id="KI397474">
    <property type="protein sequence ID" value="ERM95696.1"/>
    <property type="molecule type" value="Genomic_DNA"/>
</dbReference>
<dbReference type="Gramene" id="ERM95696">
    <property type="protein sequence ID" value="ERM95696"/>
    <property type="gene ID" value="AMTR_s00023p00223580"/>
</dbReference>
<name>W1NJT5_AMBTC</name>
<keyword evidence="2" id="KW-1185">Reference proteome</keyword>
<evidence type="ECO:0000313" key="2">
    <source>
        <dbReference type="Proteomes" id="UP000017836"/>
    </source>
</evidence>
<organism evidence="1 2">
    <name type="scientific">Amborella trichopoda</name>
    <dbReference type="NCBI Taxonomy" id="13333"/>
    <lineage>
        <taxon>Eukaryota</taxon>
        <taxon>Viridiplantae</taxon>
        <taxon>Streptophyta</taxon>
        <taxon>Embryophyta</taxon>
        <taxon>Tracheophyta</taxon>
        <taxon>Spermatophyta</taxon>
        <taxon>Magnoliopsida</taxon>
        <taxon>Amborellales</taxon>
        <taxon>Amborellaceae</taxon>
        <taxon>Amborella</taxon>
    </lineage>
</organism>